<evidence type="ECO:0000256" key="1">
    <source>
        <dbReference type="SAM" id="Coils"/>
    </source>
</evidence>
<sequence length="136" mass="14369">MLRELEIAMSSLSVSSVNQSGFQQLSALTAKRNADQAEQMARALRKQADAVQAQADQYEAKAQTLDSQANKAQVNSDAAHLRLNLSNAFQEAGTQLSNSIQNAEVKPSTYSQQAASAAVSVSSDKPAVGTNIDTVA</sequence>
<gene>
    <name evidence="3" type="ORF">EDE11_106168</name>
</gene>
<dbReference type="Proteomes" id="UP000295649">
    <property type="component" value="Unassembled WGS sequence"/>
</dbReference>
<feature type="region of interest" description="Disordered" evidence="2">
    <location>
        <begin position="107"/>
        <end position="136"/>
    </location>
</feature>
<name>A0ABY2CP52_METMH</name>
<keyword evidence="1" id="KW-0175">Coiled coil</keyword>
<organism evidence="3 4">
    <name type="scientific">Methylomonas methanica</name>
    <dbReference type="NCBI Taxonomy" id="421"/>
    <lineage>
        <taxon>Bacteria</taxon>
        <taxon>Pseudomonadati</taxon>
        <taxon>Pseudomonadota</taxon>
        <taxon>Gammaproteobacteria</taxon>
        <taxon>Methylococcales</taxon>
        <taxon>Methylococcaceae</taxon>
        <taxon>Methylomonas</taxon>
    </lineage>
</organism>
<keyword evidence="4" id="KW-1185">Reference proteome</keyword>
<accession>A0ABY2CP52</accession>
<feature type="compositionally biased region" description="Low complexity" evidence="2">
    <location>
        <begin position="111"/>
        <end position="123"/>
    </location>
</feature>
<feature type="coiled-coil region" evidence="1">
    <location>
        <begin position="27"/>
        <end position="75"/>
    </location>
</feature>
<dbReference type="EMBL" id="SMCN01000006">
    <property type="protein sequence ID" value="TCV85057.1"/>
    <property type="molecule type" value="Genomic_DNA"/>
</dbReference>
<evidence type="ECO:0000313" key="3">
    <source>
        <dbReference type="EMBL" id="TCV85057.1"/>
    </source>
</evidence>
<reference evidence="3 4" key="1">
    <citation type="submission" date="2019-03" db="EMBL/GenBank/DDBJ databases">
        <title>Systems level insights into methane cycling in arid and semi-arid ecosystems.</title>
        <authorList>
            <person name="Kalyuzhnaya M."/>
        </authorList>
    </citation>
    <scope>NUCLEOTIDE SEQUENCE [LARGE SCALE GENOMIC DNA]</scope>
    <source>
        <strain evidence="3 4">S-1</strain>
    </source>
</reference>
<proteinExistence type="predicted"/>
<protein>
    <submittedName>
        <fullName evidence="3">Uncharacterized protein</fullName>
    </submittedName>
</protein>
<evidence type="ECO:0000313" key="4">
    <source>
        <dbReference type="Proteomes" id="UP000295649"/>
    </source>
</evidence>
<evidence type="ECO:0000256" key="2">
    <source>
        <dbReference type="SAM" id="MobiDB-lite"/>
    </source>
</evidence>
<comment type="caution">
    <text evidence="3">The sequence shown here is derived from an EMBL/GenBank/DDBJ whole genome shotgun (WGS) entry which is preliminary data.</text>
</comment>